<dbReference type="AlphaFoldDB" id="A0A845QC41"/>
<evidence type="ECO:0000256" key="5">
    <source>
        <dbReference type="ARBA" id="ARBA00022519"/>
    </source>
</evidence>
<dbReference type="GeneID" id="300655311"/>
<dbReference type="GO" id="GO:0000287">
    <property type="term" value="F:magnesium ion binding"/>
    <property type="evidence" value="ECO:0007669"/>
    <property type="project" value="TreeGrafter"/>
</dbReference>
<evidence type="ECO:0000256" key="8">
    <source>
        <dbReference type="ARBA" id="ARBA00022989"/>
    </source>
</evidence>
<dbReference type="OrthoDB" id="9803484at2"/>
<keyword evidence="4" id="KW-1003">Cell membrane</keyword>
<comment type="caution">
    <text evidence="12">The sequence shown here is derived from an EMBL/GenBank/DDBJ whole genome shotgun (WGS) entry which is preliminary data.</text>
</comment>
<dbReference type="Gene3D" id="1.20.58.340">
    <property type="entry name" value="Magnesium transport protein CorA, transmembrane region"/>
    <property type="match status" value="2"/>
</dbReference>
<dbReference type="InterPro" id="IPR045863">
    <property type="entry name" value="CorA_TM1_TM2"/>
</dbReference>
<feature type="transmembrane region" description="Helical" evidence="11">
    <location>
        <begin position="279"/>
        <end position="301"/>
    </location>
</feature>
<dbReference type="InterPro" id="IPR045861">
    <property type="entry name" value="CorA_cytoplasmic_dom"/>
</dbReference>
<protein>
    <submittedName>
        <fullName evidence="12">Zinc transporter ZntB</fullName>
    </submittedName>
</protein>
<keyword evidence="8 11" id="KW-1133">Transmembrane helix</keyword>
<evidence type="ECO:0000256" key="2">
    <source>
        <dbReference type="ARBA" id="ARBA00009765"/>
    </source>
</evidence>
<dbReference type="GO" id="GO:0005886">
    <property type="term" value="C:plasma membrane"/>
    <property type="evidence" value="ECO:0007669"/>
    <property type="project" value="UniProtKB-SubCell"/>
</dbReference>
<dbReference type="SUPFAM" id="SSF143865">
    <property type="entry name" value="CorA soluble domain-like"/>
    <property type="match status" value="1"/>
</dbReference>
<gene>
    <name evidence="12" type="ORF">GTQ45_10505</name>
</gene>
<dbReference type="GO" id="GO:0050897">
    <property type="term" value="F:cobalt ion binding"/>
    <property type="evidence" value="ECO:0007669"/>
    <property type="project" value="TreeGrafter"/>
</dbReference>
<feature type="transmembrane region" description="Helical" evidence="11">
    <location>
        <begin position="313"/>
        <end position="333"/>
    </location>
</feature>
<comment type="similarity">
    <text evidence="2">Belongs to the CorA metal ion transporter (MIT) (TC 1.A.35) family.</text>
</comment>
<keyword evidence="9" id="KW-0406">Ion transport</keyword>
<evidence type="ECO:0000313" key="13">
    <source>
        <dbReference type="Proteomes" id="UP000470384"/>
    </source>
</evidence>
<dbReference type="GO" id="GO:0015087">
    <property type="term" value="F:cobalt ion transmembrane transporter activity"/>
    <property type="evidence" value="ECO:0007669"/>
    <property type="project" value="TreeGrafter"/>
</dbReference>
<evidence type="ECO:0000313" key="12">
    <source>
        <dbReference type="EMBL" id="NBG96163.1"/>
    </source>
</evidence>
<dbReference type="PANTHER" id="PTHR46494:SF3">
    <property type="entry name" value="ZINC TRANSPORT PROTEIN ZNTB"/>
    <property type="match status" value="1"/>
</dbReference>
<dbReference type="Proteomes" id="UP000470384">
    <property type="component" value="Unassembled WGS sequence"/>
</dbReference>
<proteinExistence type="inferred from homology"/>
<evidence type="ECO:0000256" key="6">
    <source>
        <dbReference type="ARBA" id="ARBA00022692"/>
    </source>
</evidence>
<keyword evidence="13" id="KW-1185">Reference proteome</keyword>
<evidence type="ECO:0000256" key="11">
    <source>
        <dbReference type="SAM" id="Phobius"/>
    </source>
</evidence>
<sequence>MTHTPAPTQPTVPSEETDGLVCAFLLDGQGDARQVGWDEVRSWTPDKGEIWIHLDYTHETSARYIREDSGVEPIAADGLLATESRPRTIDFGTAVQVTLRGVNLNPGQRPEDMISIRCWIEPGRMITTRHRRLQSIDALRQRVTGPAKPKSVTELFHLLADRLSARVDDAVSAIDETVDELEEAALDDATASGRGIERELGRMRRRAITLRRFLAPQREALNALQVGVGPFTDRERAHLREIVDHNLRILEDLDATRERAAVVQEELMHRASDQMNRNMYMLSVVAAIMLPLGFITGLLGINVGGLPLSHSANGFWIVTGALVILVAIQVYFFRKQKWL</sequence>
<evidence type="ECO:0000256" key="7">
    <source>
        <dbReference type="ARBA" id="ARBA00022833"/>
    </source>
</evidence>
<evidence type="ECO:0000256" key="1">
    <source>
        <dbReference type="ARBA" id="ARBA00004651"/>
    </source>
</evidence>
<keyword evidence="5" id="KW-0997">Cell inner membrane</keyword>
<dbReference type="EMBL" id="WXYQ01000007">
    <property type="protein sequence ID" value="NBG96163.1"/>
    <property type="molecule type" value="Genomic_DNA"/>
</dbReference>
<dbReference type="Gene3D" id="3.30.460.20">
    <property type="entry name" value="CorA soluble domain-like"/>
    <property type="match status" value="1"/>
</dbReference>
<evidence type="ECO:0000256" key="3">
    <source>
        <dbReference type="ARBA" id="ARBA00022448"/>
    </source>
</evidence>
<dbReference type="Pfam" id="PF01544">
    <property type="entry name" value="CorA"/>
    <property type="match status" value="1"/>
</dbReference>
<keyword evidence="7" id="KW-0862">Zinc</keyword>
<organism evidence="12 13">
    <name type="scientific">Pyruvatibacter mobilis</name>
    <dbReference type="NCBI Taxonomy" id="1712261"/>
    <lineage>
        <taxon>Bacteria</taxon>
        <taxon>Pseudomonadati</taxon>
        <taxon>Pseudomonadota</taxon>
        <taxon>Alphaproteobacteria</taxon>
        <taxon>Hyphomicrobiales</taxon>
        <taxon>Parvibaculaceae</taxon>
        <taxon>Pyruvatibacter</taxon>
    </lineage>
</organism>
<evidence type="ECO:0000256" key="4">
    <source>
        <dbReference type="ARBA" id="ARBA00022475"/>
    </source>
</evidence>
<keyword evidence="6 11" id="KW-0812">Transmembrane</keyword>
<evidence type="ECO:0000256" key="10">
    <source>
        <dbReference type="ARBA" id="ARBA00023136"/>
    </source>
</evidence>
<dbReference type="SUPFAM" id="SSF144083">
    <property type="entry name" value="Magnesium transport protein CorA, transmembrane region"/>
    <property type="match status" value="1"/>
</dbReference>
<keyword evidence="3" id="KW-0813">Transport</keyword>
<dbReference type="RefSeq" id="WP_160588208.1">
    <property type="nucleotide sequence ID" value="NZ_BMHN01000001.1"/>
</dbReference>
<reference evidence="12 13" key="1">
    <citation type="journal article" date="2016" name="Int. J. Syst. Evol. Microbiol.">
        <title>Pyruvatibacter mobilis gen. nov., sp. nov., a marine bacterium from the culture broth of Picochlorum sp. 122.</title>
        <authorList>
            <person name="Wang G."/>
            <person name="Tang M."/>
            <person name="Wu H."/>
            <person name="Dai S."/>
            <person name="Li T."/>
            <person name="Chen C."/>
            <person name="He H."/>
            <person name="Fan J."/>
            <person name="Xiang W."/>
            <person name="Li X."/>
        </authorList>
    </citation>
    <scope>NUCLEOTIDE SEQUENCE [LARGE SCALE GENOMIC DNA]</scope>
    <source>
        <strain evidence="12 13">GYP-11</strain>
    </source>
</reference>
<dbReference type="InterPro" id="IPR002523">
    <property type="entry name" value="MgTranspt_CorA/ZnTranspt_ZntB"/>
</dbReference>
<evidence type="ECO:0000256" key="9">
    <source>
        <dbReference type="ARBA" id="ARBA00023065"/>
    </source>
</evidence>
<dbReference type="PANTHER" id="PTHR46494">
    <property type="entry name" value="CORA FAMILY METAL ION TRANSPORTER (EUROFUNG)"/>
    <property type="match status" value="1"/>
</dbReference>
<keyword evidence="10 11" id="KW-0472">Membrane</keyword>
<name>A0A845QC41_9HYPH</name>
<dbReference type="CDD" id="cd12833">
    <property type="entry name" value="ZntB-like_1"/>
    <property type="match status" value="1"/>
</dbReference>
<accession>A0A845QC41</accession>
<dbReference type="GO" id="GO:0015095">
    <property type="term" value="F:magnesium ion transmembrane transporter activity"/>
    <property type="evidence" value="ECO:0007669"/>
    <property type="project" value="TreeGrafter"/>
</dbReference>
<comment type="subcellular location">
    <subcellularLocation>
        <location evidence="1">Cell membrane</location>
        <topology evidence="1">Multi-pass membrane protein</topology>
    </subcellularLocation>
</comment>